<keyword evidence="2" id="KW-1185">Reference proteome</keyword>
<organism evidence="1 2">
    <name type="scientific">Neophaeococcomyces mojaviensis</name>
    <dbReference type="NCBI Taxonomy" id="3383035"/>
    <lineage>
        <taxon>Eukaryota</taxon>
        <taxon>Fungi</taxon>
        <taxon>Dikarya</taxon>
        <taxon>Ascomycota</taxon>
        <taxon>Pezizomycotina</taxon>
        <taxon>Eurotiomycetes</taxon>
        <taxon>Chaetothyriomycetidae</taxon>
        <taxon>Chaetothyriales</taxon>
        <taxon>Chaetothyriales incertae sedis</taxon>
        <taxon>Neophaeococcomyces</taxon>
    </lineage>
</organism>
<evidence type="ECO:0000313" key="2">
    <source>
        <dbReference type="Proteomes" id="UP001172386"/>
    </source>
</evidence>
<gene>
    <name evidence="1" type="ORF">H2198_008805</name>
</gene>
<proteinExistence type="predicted"/>
<accession>A0ACC2ZWV8</accession>
<sequence length="648" mass="71880">MAIPGARVDDVPPALPPPRHNPELDKGVDLAWKWQNEDLPLTRRTLAPIKPQSSLWGSTSQAQLIMDEDEDVEMDMELDSSHHAQPIARPPSQSQFATGTSIPTLTRRPPSSSGINQRLQGENPLARQNQNQSTHAYDKHLLLRIGKSNSPPGYARSSSKDDSILDQKLSIQTRDPNLLPRPAQESSSSLDPTTTWTTSPTSAISLTSKFSWHEHGMDPRSSFSEGTSQLFAVDPELLHSSIPRAKSSKPRSGSMQSSQDTRARSERDSYDSNMYTADAESLSDEASLRSLHMEDRPHRAVLHGTKRRALSPPIESNRAQRQDNYLPLRSPNIHGSQDSMPYQPYNARSLSSTASSTQHSSYASSNMISNPSSSMTSISSLSSIARMVPESSQHLSLPTSLPTQKNLSILVTPVEKPTGSSQQDVASLSITTNKVRVAPSRIGNYYICSCCLKKPKRFETEDQLRAHENEKQYTCAYCNNRFKNKNEAERHQNSLHVRRQSWSCSAVATYQAAFHPSAFSSPRNSATDSCGFCGEEFASHPTNWDERIDHLTNVHKFGECNSTKKFYRADHFRQHLKHSHAGRSGKWTNILENKCLREEAPSEPSSLSPTASEHSQSGNTGRAYGSLPNPTDAPTNQVEDIGEVRDET</sequence>
<comment type="caution">
    <text evidence="1">The sequence shown here is derived from an EMBL/GenBank/DDBJ whole genome shotgun (WGS) entry which is preliminary data.</text>
</comment>
<name>A0ACC2ZWV8_9EURO</name>
<protein>
    <submittedName>
        <fullName evidence="1">Uncharacterized protein</fullName>
    </submittedName>
</protein>
<reference evidence="1" key="1">
    <citation type="submission" date="2022-10" db="EMBL/GenBank/DDBJ databases">
        <title>Culturing micro-colonial fungi from biological soil crusts in the Mojave desert and describing Neophaeococcomyces mojavensis, and introducing the new genera and species Taxawa tesnikishii.</title>
        <authorList>
            <person name="Kurbessoian T."/>
            <person name="Stajich J.E."/>
        </authorList>
    </citation>
    <scope>NUCLEOTIDE SEQUENCE</scope>
    <source>
        <strain evidence="1">JES_112</strain>
    </source>
</reference>
<dbReference type="EMBL" id="JAPDRQ010000227">
    <property type="protein sequence ID" value="KAJ9651942.1"/>
    <property type="molecule type" value="Genomic_DNA"/>
</dbReference>
<dbReference type="Proteomes" id="UP001172386">
    <property type="component" value="Unassembled WGS sequence"/>
</dbReference>
<evidence type="ECO:0000313" key="1">
    <source>
        <dbReference type="EMBL" id="KAJ9651942.1"/>
    </source>
</evidence>